<feature type="chain" id="PRO_5014966975" evidence="1">
    <location>
        <begin position="23"/>
        <end position="69"/>
    </location>
</feature>
<accession>A0A2M4B6C0</accession>
<reference evidence="2" key="1">
    <citation type="submission" date="2018-01" db="EMBL/GenBank/DDBJ databases">
        <title>An insight into the sialome of Amazonian anophelines.</title>
        <authorList>
            <person name="Ribeiro J.M."/>
            <person name="Scarpassa V."/>
            <person name="Calvo E."/>
        </authorList>
    </citation>
    <scope>NUCLEOTIDE SEQUENCE</scope>
    <source>
        <tissue evidence="2">Salivary glands</tissue>
    </source>
</reference>
<keyword evidence="1" id="KW-0732">Signal</keyword>
<protein>
    <submittedName>
        <fullName evidence="2">Putative secreted protein</fullName>
    </submittedName>
</protein>
<dbReference type="AlphaFoldDB" id="A0A2M4B6C0"/>
<sequence>MSCAMLLLLLLLLRCWWRLGWVTSLRNGCLVRARSIGRSGSTSRWRLDCQRAFRISFPVPLRLSAARER</sequence>
<dbReference type="EMBL" id="GGFK01015278">
    <property type="protein sequence ID" value="MBW48599.1"/>
    <property type="molecule type" value="Transcribed_RNA"/>
</dbReference>
<feature type="signal peptide" evidence="1">
    <location>
        <begin position="1"/>
        <end position="22"/>
    </location>
</feature>
<evidence type="ECO:0000313" key="2">
    <source>
        <dbReference type="EMBL" id="MBW48599.1"/>
    </source>
</evidence>
<evidence type="ECO:0000256" key="1">
    <source>
        <dbReference type="SAM" id="SignalP"/>
    </source>
</evidence>
<name>A0A2M4B6C0_9DIPT</name>
<proteinExistence type="predicted"/>
<organism evidence="2">
    <name type="scientific">Anopheles triannulatus</name>
    <dbReference type="NCBI Taxonomy" id="58253"/>
    <lineage>
        <taxon>Eukaryota</taxon>
        <taxon>Metazoa</taxon>
        <taxon>Ecdysozoa</taxon>
        <taxon>Arthropoda</taxon>
        <taxon>Hexapoda</taxon>
        <taxon>Insecta</taxon>
        <taxon>Pterygota</taxon>
        <taxon>Neoptera</taxon>
        <taxon>Endopterygota</taxon>
        <taxon>Diptera</taxon>
        <taxon>Nematocera</taxon>
        <taxon>Culicoidea</taxon>
        <taxon>Culicidae</taxon>
        <taxon>Anophelinae</taxon>
        <taxon>Anopheles</taxon>
    </lineage>
</organism>